<name>A0ABD1GJS7_SALDI</name>
<sequence>MLFEQSVYVKRTSQSGSVSKYSSRVWSSSSQSCSQQPDARTGVAPLWFSRLPAVEEILHPGQNHMLSYVNMSVAHDECIEILVRCVSYLLE</sequence>
<reference evidence="1 2" key="1">
    <citation type="submission" date="2024-06" db="EMBL/GenBank/DDBJ databases">
        <title>A chromosome level genome sequence of Diviner's sage (Salvia divinorum).</title>
        <authorList>
            <person name="Ford S.A."/>
            <person name="Ro D.-K."/>
            <person name="Ness R.W."/>
            <person name="Phillips M.A."/>
        </authorList>
    </citation>
    <scope>NUCLEOTIDE SEQUENCE [LARGE SCALE GENOMIC DNA]</scope>
    <source>
        <strain evidence="1">SAF-2024a</strain>
        <tissue evidence="1">Leaf</tissue>
    </source>
</reference>
<dbReference type="AlphaFoldDB" id="A0ABD1GJS7"/>
<dbReference type="Proteomes" id="UP001567538">
    <property type="component" value="Unassembled WGS sequence"/>
</dbReference>
<protein>
    <submittedName>
        <fullName evidence="1">Uncharacterized protein</fullName>
    </submittedName>
</protein>
<accession>A0ABD1GJS7</accession>
<keyword evidence="2" id="KW-1185">Reference proteome</keyword>
<gene>
    <name evidence="1" type="ORF">AAHA92_21235</name>
</gene>
<comment type="caution">
    <text evidence="1">The sequence shown here is derived from an EMBL/GenBank/DDBJ whole genome shotgun (WGS) entry which is preliminary data.</text>
</comment>
<evidence type="ECO:0000313" key="2">
    <source>
        <dbReference type="Proteomes" id="UP001567538"/>
    </source>
</evidence>
<evidence type="ECO:0000313" key="1">
    <source>
        <dbReference type="EMBL" id="KAL1544371.1"/>
    </source>
</evidence>
<dbReference type="EMBL" id="JBEAFC010000008">
    <property type="protein sequence ID" value="KAL1544371.1"/>
    <property type="molecule type" value="Genomic_DNA"/>
</dbReference>
<organism evidence="1 2">
    <name type="scientific">Salvia divinorum</name>
    <name type="common">Maria pastora</name>
    <name type="synonym">Diviner's sage</name>
    <dbReference type="NCBI Taxonomy" id="28513"/>
    <lineage>
        <taxon>Eukaryota</taxon>
        <taxon>Viridiplantae</taxon>
        <taxon>Streptophyta</taxon>
        <taxon>Embryophyta</taxon>
        <taxon>Tracheophyta</taxon>
        <taxon>Spermatophyta</taxon>
        <taxon>Magnoliopsida</taxon>
        <taxon>eudicotyledons</taxon>
        <taxon>Gunneridae</taxon>
        <taxon>Pentapetalae</taxon>
        <taxon>asterids</taxon>
        <taxon>lamiids</taxon>
        <taxon>Lamiales</taxon>
        <taxon>Lamiaceae</taxon>
        <taxon>Nepetoideae</taxon>
        <taxon>Mentheae</taxon>
        <taxon>Salviinae</taxon>
        <taxon>Salvia</taxon>
        <taxon>Salvia subgen. Calosphace</taxon>
    </lineage>
</organism>
<proteinExistence type="predicted"/>